<reference evidence="2 3" key="1">
    <citation type="journal article" date="2018" name="Evol. Lett.">
        <title>Horizontal gene cluster transfer increased hallucinogenic mushroom diversity.</title>
        <authorList>
            <person name="Reynolds H.T."/>
            <person name="Vijayakumar V."/>
            <person name="Gluck-Thaler E."/>
            <person name="Korotkin H.B."/>
            <person name="Matheny P.B."/>
            <person name="Slot J.C."/>
        </authorList>
    </citation>
    <scope>NUCLEOTIDE SEQUENCE [LARGE SCALE GENOMIC DNA]</scope>
    <source>
        <strain evidence="2 3">2629</strain>
    </source>
</reference>
<evidence type="ECO:0000256" key="1">
    <source>
        <dbReference type="SAM" id="MobiDB-lite"/>
    </source>
</evidence>
<dbReference type="Proteomes" id="UP000284842">
    <property type="component" value="Unassembled WGS sequence"/>
</dbReference>
<accession>A0A409WWM0</accession>
<protein>
    <submittedName>
        <fullName evidence="2">Uncharacterized protein</fullName>
    </submittedName>
</protein>
<comment type="caution">
    <text evidence="2">The sequence shown here is derived from an EMBL/GenBank/DDBJ whole genome shotgun (WGS) entry which is preliminary data.</text>
</comment>
<feature type="compositionally biased region" description="Low complexity" evidence="1">
    <location>
        <begin position="114"/>
        <end position="134"/>
    </location>
</feature>
<dbReference type="OrthoDB" id="3025211at2759"/>
<sequence length="680" mass="76538">MPEFAVVRRIVYEMNNPPHKERSRLRNKSTNPSFHMIGKLTVHENGCANEEGMRPTVTLHTCKDGESFRSWGPDYHHKACTLCVPDGACPTIPGPQLPGVPAQGAPGARDVSTQRAEAAQCAQVAPAQRAQRTQSSLSQATRIEGTPDAQRAPTPGVQGTPSQGAQRASARGGEHAPARGVQHVPAPGTQDTPLQGVQFAHAPDAQRACVPAQSTSKTNEDGSRTVEGSTVGAIVNKIGIEGRLMPVASRGKEIAFVIDRFAFRVCLSLEGHGFWLPTTMYKDILTSGTSPKHGHTMYRVPALHWRGPPGVRGYVRIILAFECEKYTWIFVDHTAALTVHIKLCRERPTDADMEIGSKFWKRMWSNTHGPSLVDEPEEAKKSLELWRQSCIKKRTAKAIFISVKDTQTVFNGYGAQETTDMLFSALIMPVMPTYAVCSNEETWARFKKAVFLYQQERAHLMDCKTSWTKLSYCSGDDPFRFLTSAHQHFLGHVSVFRRSWVKVPISMLEEAKKLGLFNWWATMENDGKAYVRKDNKTDYHRRQGQKSLPLYIRHGRQNARELKDDQKFVLVKNRELTVRNARNGVTTVKSYSPFCARFNPTWWASDCAPQFMNKDLRHHHNITTVGPYSFRLFVSANWTVSTVEKKPTKRGILLNNKAMTGRRRVTGFIRPRTMEIRKRK</sequence>
<dbReference type="InParanoid" id="A0A409WWM0"/>
<feature type="compositionally biased region" description="Polar residues" evidence="1">
    <location>
        <begin position="157"/>
        <end position="166"/>
    </location>
</feature>
<feature type="region of interest" description="Disordered" evidence="1">
    <location>
        <begin position="95"/>
        <end position="226"/>
    </location>
</feature>
<gene>
    <name evidence="2" type="ORF">CVT24_007923</name>
</gene>
<dbReference type="AlphaFoldDB" id="A0A409WWM0"/>
<organism evidence="2 3">
    <name type="scientific">Panaeolus cyanescens</name>
    <dbReference type="NCBI Taxonomy" id="181874"/>
    <lineage>
        <taxon>Eukaryota</taxon>
        <taxon>Fungi</taxon>
        <taxon>Dikarya</taxon>
        <taxon>Basidiomycota</taxon>
        <taxon>Agaricomycotina</taxon>
        <taxon>Agaricomycetes</taxon>
        <taxon>Agaricomycetidae</taxon>
        <taxon>Agaricales</taxon>
        <taxon>Agaricineae</taxon>
        <taxon>Galeropsidaceae</taxon>
        <taxon>Panaeolus</taxon>
    </lineage>
</organism>
<keyword evidence="3" id="KW-1185">Reference proteome</keyword>
<proteinExistence type="predicted"/>
<evidence type="ECO:0000313" key="3">
    <source>
        <dbReference type="Proteomes" id="UP000284842"/>
    </source>
</evidence>
<name>A0A409WWM0_9AGAR</name>
<dbReference type="EMBL" id="NHTK01005102">
    <property type="protein sequence ID" value="PPQ82908.1"/>
    <property type="molecule type" value="Genomic_DNA"/>
</dbReference>
<evidence type="ECO:0000313" key="2">
    <source>
        <dbReference type="EMBL" id="PPQ82908.1"/>
    </source>
</evidence>